<evidence type="ECO:0000313" key="1">
    <source>
        <dbReference type="EMBL" id="SHJ43120.1"/>
    </source>
</evidence>
<dbReference type="EMBL" id="FQZY01000008">
    <property type="protein sequence ID" value="SHJ43120.1"/>
    <property type="molecule type" value="Genomic_DNA"/>
</dbReference>
<proteinExistence type="predicted"/>
<gene>
    <name evidence="1" type="ORF">SAMN02745243_00590</name>
</gene>
<organism evidence="1 2">
    <name type="scientific">Hespellia stercorisuis DSM 15480</name>
    <dbReference type="NCBI Taxonomy" id="1121950"/>
    <lineage>
        <taxon>Bacteria</taxon>
        <taxon>Bacillati</taxon>
        <taxon>Bacillota</taxon>
        <taxon>Clostridia</taxon>
        <taxon>Lachnospirales</taxon>
        <taxon>Lachnospiraceae</taxon>
        <taxon>Hespellia</taxon>
    </lineage>
</organism>
<protein>
    <submittedName>
        <fullName evidence="1">Uncharacterized protein</fullName>
    </submittedName>
</protein>
<dbReference type="RefSeq" id="WP_073104751.1">
    <property type="nucleotide sequence ID" value="NZ_FQZY01000008.1"/>
</dbReference>
<dbReference type="Proteomes" id="UP000184301">
    <property type="component" value="Unassembled WGS sequence"/>
</dbReference>
<reference evidence="1 2" key="1">
    <citation type="submission" date="2016-11" db="EMBL/GenBank/DDBJ databases">
        <authorList>
            <person name="Jaros S."/>
            <person name="Januszkiewicz K."/>
            <person name="Wedrychowicz H."/>
        </authorList>
    </citation>
    <scope>NUCLEOTIDE SEQUENCE [LARGE SCALE GENOMIC DNA]</scope>
    <source>
        <strain evidence="1 2">DSM 15480</strain>
    </source>
</reference>
<dbReference type="AlphaFoldDB" id="A0A1M6J8Y7"/>
<keyword evidence="2" id="KW-1185">Reference proteome</keyword>
<evidence type="ECO:0000313" key="2">
    <source>
        <dbReference type="Proteomes" id="UP000184301"/>
    </source>
</evidence>
<dbReference type="OrthoDB" id="2003821at2"/>
<sequence length="118" mass="14100">MQFNLEGITINSEEDFLKLIEQINTDIEFDNCFKKDKPAEKLLDKKYLITRYRALAAKEKRKSFREEHDCMYCLYYENRSCKADRVCPIEVQEKAENNRKPEKAGCSKDKELPVYFKE</sequence>
<accession>A0A1M6J8Y7</accession>
<name>A0A1M6J8Y7_9FIRM</name>